<dbReference type="PROSITE" id="PS50825">
    <property type="entry name" value="HYR"/>
    <property type="match status" value="2"/>
</dbReference>
<evidence type="ECO:0000313" key="4">
    <source>
        <dbReference type="Proteomes" id="UP001416393"/>
    </source>
</evidence>
<keyword evidence="4" id="KW-1185">Reference proteome</keyword>
<evidence type="ECO:0000313" key="3">
    <source>
        <dbReference type="EMBL" id="MEN3323988.1"/>
    </source>
</evidence>
<gene>
    <name evidence="3" type="ORF">VP395_09635</name>
</gene>
<dbReference type="Proteomes" id="UP001416393">
    <property type="component" value="Unassembled WGS sequence"/>
</dbReference>
<dbReference type="Gene3D" id="2.60.40.10">
    <property type="entry name" value="Immunoglobulins"/>
    <property type="match status" value="1"/>
</dbReference>
<feature type="domain" description="HYR" evidence="2">
    <location>
        <begin position="930"/>
        <end position="1012"/>
    </location>
</feature>
<organism evidence="3 4">
    <name type="scientific">Mariniflexile soesokkakense</name>
    <dbReference type="NCBI Taxonomy" id="1343160"/>
    <lineage>
        <taxon>Bacteria</taxon>
        <taxon>Pseudomonadati</taxon>
        <taxon>Bacteroidota</taxon>
        <taxon>Flavobacteriia</taxon>
        <taxon>Flavobacteriales</taxon>
        <taxon>Flavobacteriaceae</taxon>
        <taxon>Mariniflexile</taxon>
    </lineage>
</organism>
<proteinExistence type="predicted"/>
<evidence type="ECO:0000256" key="1">
    <source>
        <dbReference type="ARBA" id="ARBA00022737"/>
    </source>
</evidence>
<dbReference type="PANTHER" id="PTHR24273:SF32">
    <property type="entry name" value="HYALIN"/>
    <property type="match status" value="1"/>
</dbReference>
<sequence>MKQLYANKTFTNSSSIKLMLFAFLLLSTIYNSYGQVRVPFTPRTSSYTPTKTNYKIKGDFTMIGNTNLQLAGFTYPTNASNINDMQYVDIDGDSNTWNSSSANLTFSTENGAIPDCSKIIYAGLYWTGRAFGDSETDSETFQVTKTVPTGGTTTQQVTNTGLDIRNGNSIANTNYSLSIAGNNPTIFTFSSSGAGDNVRFRYNNNTPVIEVSRNNGSWTTISSNSSNNGQQFNSPYLIFSDSNYTLQVTFLRSQNPARALVNVTYNQTVAQTTQVTKTFNKRKVSIKGPTAAAYTEVTATGIAFPTNGDDRNMYSAYAEVTDYVRQYGIGNYFVADIALREGNVDGTGYYGGWGMVVIYENSKMKWRDVTVFDGHAHVTNGVADHTINVSGFNAVQNGDVNLKLGLMAGEGDIQWTGDYFQIEQRNTGLYQPLSHSNNSATNFFNSSILTGGNARNPNYQNNTGLDIAMFNVNNTGNAIINNNQTSTSFRYGSAQDTYIIFNITFSVDAYVPQVDGILTTTSINGNPNPPTQSLEPGQAAGYKIEIRNKGTEATNNTIITVPIPNSINPSNLNIISNVYAPLTTTNTPVYNPSLGPNGSIVWDLGTLPVPSNPDTVLADISFSLTVTTDCSKLLDPSFDPNVALYGTVKGTGAISNINFENDLVLGYQTSGLCVGEPIPVPSLIAINYLNYTNQPPTASNPLSISVQCKADVPNPNILVVTDEADNSGIPPIVAFVSDISDNGINPEIITRNYSVTDDCNNSINVEQTITILDNTLPTITCPANVSVSADAGLCTASGVALGSPITSDNCSVASVTNDAVQPFALGDTTVTWTVTDGSGNTATCTQIVTVIDNELPTITCPTNVNANTDSGLSTASGVVLGSPSVADNCSVASVTNDAPTSFPIGDTTFTWTVTDGSGNIATCTQTVTITDNENPSIACPGDIAQNVDTGVDGAVVTYTVNFADNAPGTTIVQTAGLPSGATFPIGTTTNTFVVTDASGNTATCSFDVTITDNENPSIACPGDIAQNVDTGVDGAVVTYTVNFADNAPGATIVQTA</sequence>
<dbReference type="PANTHER" id="PTHR24273">
    <property type="entry name" value="FI04643P-RELATED"/>
    <property type="match status" value="1"/>
</dbReference>
<feature type="domain" description="HYR" evidence="2">
    <location>
        <begin position="772"/>
        <end position="852"/>
    </location>
</feature>
<dbReference type="EMBL" id="JAZHYP010000004">
    <property type="protein sequence ID" value="MEN3323988.1"/>
    <property type="molecule type" value="Genomic_DNA"/>
</dbReference>
<comment type="caution">
    <text evidence="3">The sequence shown here is derived from an EMBL/GenBank/DDBJ whole genome shotgun (WGS) entry which is preliminary data.</text>
</comment>
<reference evidence="3 4" key="1">
    <citation type="submission" date="2024-01" db="EMBL/GenBank/DDBJ databases">
        <title>Mariniflexile litorale sp. nov., isolated from the shallow sediments of the Sea of Japan.</title>
        <authorList>
            <person name="Romanenko L."/>
            <person name="Bystritskaya E."/>
            <person name="Isaeva M."/>
        </authorList>
    </citation>
    <scope>NUCLEOTIDE SEQUENCE [LARGE SCALE GENOMIC DNA]</scope>
    <source>
        <strain evidence="3 4">KCTC 32427</strain>
    </source>
</reference>
<accession>A0ABV0AA60</accession>
<dbReference type="InterPro" id="IPR013783">
    <property type="entry name" value="Ig-like_fold"/>
</dbReference>
<evidence type="ECO:0000259" key="2">
    <source>
        <dbReference type="PROSITE" id="PS50825"/>
    </source>
</evidence>
<dbReference type="RefSeq" id="WP_346241796.1">
    <property type="nucleotide sequence ID" value="NZ_JAZHYP010000004.1"/>
</dbReference>
<dbReference type="InterPro" id="IPR003410">
    <property type="entry name" value="HYR_dom"/>
</dbReference>
<name>A0ABV0AA60_9FLAO</name>
<dbReference type="Pfam" id="PF02494">
    <property type="entry name" value="HYR"/>
    <property type="match status" value="3"/>
</dbReference>
<feature type="non-terminal residue" evidence="3">
    <location>
        <position position="1056"/>
    </location>
</feature>
<keyword evidence="1" id="KW-0677">Repeat</keyword>
<protein>
    <submittedName>
        <fullName evidence="3">HYR domain-containing protein</fullName>
    </submittedName>
</protein>